<dbReference type="InterPro" id="IPR043502">
    <property type="entry name" value="DNA/RNA_pol_sf"/>
</dbReference>
<reference evidence="2 3" key="1">
    <citation type="submission" date="2024-11" db="EMBL/GenBank/DDBJ databases">
        <title>A near-complete genome assembly of Cinchona calisaya.</title>
        <authorList>
            <person name="Lian D.C."/>
            <person name="Zhao X.W."/>
            <person name="Wei L."/>
        </authorList>
    </citation>
    <scope>NUCLEOTIDE SEQUENCE [LARGE SCALE GENOMIC DNA]</scope>
    <source>
        <tissue evidence="2">Nenye</tissue>
    </source>
</reference>
<keyword evidence="3" id="KW-1185">Reference proteome</keyword>
<dbReference type="AlphaFoldDB" id="A0ABD3B4F2"/>
<dbReference type="PANTHER" id="PTHR37984">
    <property type="entry name" value="PROTEIN CBG26694"/>
    <property type="match status" value="1"/>
</dbReference>
<evidence type="ECO:0000313" key="2">
    <source>
        <dbReference type="EMBL" id="KAL3538158.1"/>
    </source>
</evidence>
<dbReference type="InterPro" id="IPR043128">
    <property type="entry name" value="Rev_trsase/Diguanyl_cyclase"/>
</dbReference>
<dbReference type="InterPro" id="IPR050951">
    <property type="entry name" value="Retrovirus_Pol_polyprotein"/>
</dbReference>
<dbReference type="Proteomes" id="UP001630127">
    <property type="component" value="Unassembled WGS sequence"/>
</dbReference>
<accession>A0ABD3B4F2</accession>
<dbReference type="EMBL" id="JBJUIK010000001">
    <property type="protein sequence ID" value="KAL3538158.1"/>
    <property type="molecule type" value="Genomic_DNA"/>
</dbReference>
<dbReference type="Gene3D" id="3.30.70.270">
    <property type="match status" value="1"/>
</dbReference>
<dbReference type="PANTHER" id="PTHR37984:SF5">
    <property type="entry name" value="PROTEIN NYNRIN-LIKE"/>
    <property type="match status" value="1"/>
</dbReference>
<name>A0ABD3B4F2_9GENT</name>
<comment type="caution">
    <text evidence="2">The sequence shown here is derived from an EMBL/GenBank/DDBJ whole genome shotgun (WGS) entry which is preliminary data.</text>
</comment>
<organism evidence="2 3">
    <name type="scientific">Cinchona calisaya</name>
    <dbReference type="NCBI Taxonomy" id="153742"/>
    <lineage>
        <taxon>Eukaryota</taxon>
        <taxon>Viridiplantae</taxon>
        <taxon>Streptophyta</taxon>
        <taxon>Embryophyta</taxon>
        <taxon>Tracheophyta</taxon>
        <taxon>Spermatophyta</taxon>
        <taxon>Magnoliopsida</taxon>
        <taxon>eudicotyledons</taxon>
        <taxon>Gunneridae</taxon>
        <taxon>Pentapetalae</taxon>
        <taxon>asterids</taxon>
        <taxon>lamiids</taxon>
        <taxon>Gentianales</taxon>
        <taxon>Rubiaceae</taxon>
        <taxon>Cinchonoideae</taxon>
        <taxon>Cinchoneae</taxon>
        <taxon>Cinchona</taxon>
    </lineage>
</organism>
<evidence type="ECO:0000259" key="1">
    <source>
        <dbReference type="Pfam" id="PF17921"/>
    </source>
</evidence>
<dbReference type="InterPro" id="IPR041588">
    <property type="entry name" value="Integrase_H2C2"/>
</dbReference>
<dbReference type="Gene3D" id="1.10.340.70">
    <property type="match status" value="1"/>
</dbReference>
<protein>
    <recommendedName>
        <fullName evidence="1">Integrase zinc-binding domain-containing protein</fullName>
    </recommendedName>
</protein>
<dbReference type="SUPFAM" id="SSF56672">
    <property type="entry name" value="DNA/RNA polymerases"/>
    <property type="match status" value="1"/>
</dbReference>
<evidence type="ECO:0000313" key="3">
    <source>
        <dbReference type="Proteomes" id="UP001630127"/>
    </source>
</evidence>
<sequence>MSPRLSHLQNVLTNIRNQSLFAKLSKCSFEQEKVEYLGHIITGEGVTADPAKIDSMLNWPAPSDIKSFRRLLGLIGKATDLLQELAINLTALPKSTYEHGFIRYKGRIYVGQEVGLRMQLLECMHDSPLGGHSGNNGTYKRFKASFSWPGMKKAVEEFVEECEVCKKNRTKNCKYPGVLQSLLILIKPGNRSSWIILRVFPKITGFNTILVLVDRFTKYGHFIPVIS</sequence>
<dbReference type="Pfam" id="PF17921">
    <property type="entry name" value="Integrase_H2C2"/>
    <property type="match status" value="1"/>
</dbReference>
<proteinExistence type="predicted"/>
<gene>
    <name evidence="2" type="ORF">ACH5RR_001524</name>
</gene>
<feature type="domain" description="Integrase zinc-binding" evidence="1">
    <location>
        <begin position="116"/>
        <end position="170"/>
    </location>
</feature>